<dbReference type="RefSeq" id="WP_005214925.1">
    <property type="nucleotide sequence ID" value="NZ_KB291681.1"/>
</dbReference>
<dbReference type="CDD" id="cd02860">
    <property type="entry name" value="E_set_Pullulanase"/>
    <property type="match status" value="1"/>
</dbReference>
<protein>
    <submittedName>
        <fullName evidence="3">Pullulanase, type I</fullName>
    </submittedName>
</protein>
<sequence>MRTMEFNEKKYITNNEDGIYGVDLCPISNTIRFTAKCDGIIYAYVVGDFNNWKKSDKYKLGWQVDVNDGILKMMKEIKFDNGLKNGEYRYKYILIDCNGNEHWIDSENGEKNSFSFVWKNVNDVLKIYTSNNVVTKFSPIELVAIAIGLYGKVSFPEIVWSLQNEVKGIYIKNGYLFVDNTVNEGEEIIVNAHTKDKRLFTSKKIIASKKDYQGTLVHFYIEDNNYQGNDFIWNVWSYGKNNNGKEFNFDINTDFGVAVYAPNENIIIRKKRWGSDWVNYWEEQTNSFDLSSNNKNIYIIAGDGRYYDSLKDAIIISLTNIKYAVMDDKEKIKVHLTSEPFIGIGFDLYINNKKVEDITFITHGKEVVITNLPDDIKANDLVVVTTSNMYNPCIVRMGKYLDKFYYYKDDLGVTFNGDKVSFKLWAPISKKVELLLYKEWNDKIGEEYETFTMGYLSKSGVYEIVLNRSDVENMYYLYKLSFNEVNSNGEIDDRITYVVDPYAYSVGVNGDKGFVLDINDTIAKPYGWKNDVSPKIKSKDDAILYEMHIRDFTIDNTSGVSNALKGTFLGAVQENTYYEDKKNNKIVKTGIDHLVELGITHVHLLPVFDFGSVDERFPNSNNRNWGYDPKNFNVPEGSYSTNPYNPVNRIIEFREMIFKFHNKGIRVVMDMVYNHMMSTLNMDNIVPGYYFRTDYLGRYTNGSGCGNEMCTERPMVRKFIVDSCMHWIKDYHIDGIRFDLMELIDIDTVKEIVSKSNKYDKNFLVYGEPWKGGNSPIKNGTYKGSQKNQNFSIFNDTFRDAIRGNNDPSKGYINGNQYNSTINWSIIEGLKGSVYTITSKPNESINYIDAHDNYTIWDQIEKSQNYNVVNGNYRKNIPADSFDSMFVRQNLLGIGILMTAQGIPFIQEGSEILRTKQGDHNSYKSDDFINAIKWSDKIKYIQVFNYYKGLIEIRKELPFFKIGDSEIIKKNINFKFANNDETSGVIISHIDLGKLGQCLVIYNGTSIDSYDVNNDAPKSTLGYWTVLADDKNAYKNGLYTVANNCIPKLRSFSFMILCSGINRI</sequence>
<dbReference type="CDD" id="cd11341">
    <property type="entry name" value="AmyAc_Pullulanase_LD-like"/>
    <property type="match status" value="1"/>
</dbReference>
<dbReference type="Gene3D" id="2.60.40.10">
    <property type="entry name" value="Immunoglobulins"/>
    <property type="match status" value="2"/>
</dbReference>
<dbReference type="NCBIfam" id="TIGR02104">
    <property type="entry name" value="pulA_typeI"/>
    <property type="match status" value="1"/>
</dbReference>
<evidence type="ECO:0000259" key="2">
    <source>
        <dbReference type="SMART" id="SM00642"/>
    </source>
</evidence>
<dbReference type="InterPro" id="IPR013783">
    <property type="entry name" value="Ig-like_fold"/>
</dbReference>
<organism evidence="3 4">
    <name type="scientific">Clostridium celatum DSM 1785</name>
    <dbReference type="NCBI Taxonomy" id="545697"/>
    <lineage>
        <taxon>Bacteria</taxon>
        <taxon>Bacillati</taxon>
        <taxon>Bacillota</taxon>
        <taxon>Clostridia</taxon>
        <taxon>Eubacteriales</taxon>
        <taxon>Clostridiaceae</taxon>
        <taxon>Clostridium</taxon>
    </lineage>
</organism>
<dbReference type="eggNOG" id="COG1523">
    <property type="taxonomic scope" value="Bacteria"/>
</dbReference>
<evidence type="ECO:0000313" key="4">
    <source>
        <dbReference type="Proteomes" id="UP000010420"/>
    </source>
</evidence>
<comment type="similarity">
    <text evidence="1">Belongs to the glycosyl hydrolase 13 family.</text>
</comment>
<keyword evidence="4" id="KW-1185">Reference proteome</keyword>
<dbReference type="AlphaFoldDB" id="L1Q7W3"/>
<dbReference type="SUPFAM" id="SSF81296">
    <property type="entry name" value="E set domains"/>
    <property type="match status" value="1"/>
</dbReference>
<dbReference type="InterPro" id="IPR006047">
    <property type="entry name" value="GH13_cat_dom"/>
</dbReference>
<reference evidence="3 4" key="1">
    <citation type="submission" date="2012-05" db="EMBL/GenBank/DDBJ databases">
        <authorList>
            <person name="Weinstock G."/>
            <person name="Sodergren E."/>
            <person name="Lobos E.A."/>
            <person name="Fulton L."/>
            <person name="Fulton R."/>
            <person name="Courtney L."/>
            <person name="Fronick C."/>
            <person name="O'Laughlin M."/>
            <person name="Godfrey J."/>
            <person name="Wilson R.M."/>
            <person name="Miner T."/>
            <person name="Farmer C."/>
            <person name="Delehaunty K."/>
            <person name="Cordes M."/>
            <person name="Minx P."/>
            <person name="Tomlinson C."/>
            <person name="Chen J."/>
            <person name="Wollam A."/>
            <person name="Pepin K.H."/>
            <person name="Bhonagiri V."/>
            <person name="Zhang X."/>
            <person name="Suruliraj S."/>
            <person name="Warren W."/>
            <person name="Mitreva M."/>
            <person name="Mardis E.R."/>
            <person name="Wilson R.K."/>
        </authorList>
    </citation>
    <scope>NUCLEOTIDE SEQUENCE [LARGE SCALE GENOMIC DNA]</scope>
    <source>
        <strain evidence="3 4">DSM 1785</strain>
    </source>
</reference>
<dbReference type="PANTHER" id="PTHR43002">
    <property type="entry name" value="GLYCOGEN DEBRANCHING ENZYME"/>
    <property type="match status" value="1"/>
</dbReference>
<evidence type="ECO:0000313" key="3">
    <source>
        <dbReference type="EMBL" id="EKY24021.1"/>
    </source>
</evidence>
<name>L1Q7W3_9CLOT</name>
<dbReference type="STRING" id="545697.HMPREF0216_02780"/>
<accession>L1Q7W3</accession>
<dbReference type="Gene3D" id="2.60.40.1180">
    <property type="entry name" value="Golgi alpha-mannosidase II"/>
    <property type="match status" value="1"/>
</dbReference>
<dbReference type="HOGENOM" id="CLU_004744_1_0_9"/>
<gene>
    <name evidence="3" type="ORF">HMPREF0216_02780</name>
</gene>
<evidence type="ECO:0000256" key="1">
    <source>
        <dbReference type="ARBA" id="ARBA00008061"/>
    </source>
</evidence>
<dbReference type="Pfam" id="PF02922">
    <property type="entry name" value="CBM_48"/>
    <property type="match status" value="1"/>
</dbReference>
<dbReference type="InterPro" id="IPR014756">
    <property type="entry name" value="Ig_E-set"/>
</dbReference>
<dbReference type="PATRIC" id="fig|545697.3.peg.2731"/>
<dbReference type="InterPro" id="IPR011840">
    <property type="entry name" value="PulA_typeI"/>
</dbReference>
<dbReference type="GO" id="GO:0004553">
    <property type="term" value="F:hydrolase activity, hydrolyzing O-glycosyl compounds"/>
    <property type="evidence" value="ECO:0007669"/>
    <property type="project" value="InterPro"/>
</dbReference>
<dbReference type="Proteomes" id="UP000010420">
    <property type="component" value="Unassembled WGS sequence"/>
</dbReference>
<dbReference type="EMBL" id="AMEZ01000091">
    <property type="protein sequence ID" value="EKY24021.1"/>
    <property type="molecule type" value="Genomic_DNA"/>
</dbReference>
<dbReference type="GO" id="GO:0005975">
    <property type="term" value="P:carbohydrate metabolic process"/>
    <property type="evidence" value="ECO:0007669"/>
    <property type="project" value="InterPro"/>
</dbReference>
<dbReference type="InterPro" id="IPR017853">
    <property type="entry name" value="GH"/>
</dbReference>
<proteinExistence type="inferred from homology"/>
<comment type="caution">
    <text evidence="3">The sequence shown here is derived from an EMBL/GenBank/DDBJ whole genome shotgun (WGS) entry which is preliminary data.</text>
</comment>
<feature type="domain" description="Glycosyl hydrolase family 13 catalytic" evidence="2">
    <location>
        <begin position="546"/>
        <end position="954"/>
    </location>
</feature>
<dbReference type="InterPro" id="IPR013780">
    <property type="entry name" value="Glyco_hydro_b"/>
</dbReference>
<dbReference type="SMART" id="SM00642">
    <property type="entry name" value="Aamy"/>
    <property type="match status" value="1"/>
</dbReference>
<dbReference type="InterPro" id="IPR004193">
    <property type="entry name" value="Glyco_hydro_13_N"/>
</dbReference>
<dbReference type="SUPFAM" id="SSF51445">
    <property type="entry name" value="(Trans)glycosidases"/>
    <property type="match status" value="1"/>
</dbReference>
<dbReference type="Gene3D" id="3.20.20.80">
    <property type="entry name" value="Glycosidases"/>
    <property type="match status" value="1"/>
</dbReference>